<dbReference type="Proteomes" id="UP000013047">
    <property type="component" value="Unassembled WGS sequence"/>
</dbReference>
<dbReference type="RefSeq" id="WP_004378005.1">
    <property type="nucleotide sequence ID" value="NZ_AMXF01000248.1"/>
</dbReference>
<evidence type="ECO:0008006" key="4">
    <source>
        <dbReference type="Google" id="ProtNLM"/>
    </source>
</evidence>
<comment type="similarity">
    <text evidence="1">Belongs to the bactofilin family.</text>
</comment>
<dbReference type="PANTHER" id="PTHR35024:SF4">
    <property type="entry name" value="POLYMER-FORMING CYTOSKELETAL PROTEIN"/>
    <property type="match status" value="1"/>
</dbReference>
<dbReference type="OrthoDB" id="8903691at2"/>
<organism evidence="2 3">
    <name type="scientific">Thauera phenylacetica B4P</name>
    <dbReference type="NCBI Taxonomy" id="1234382"/>
    <lineage>
        <taxon>Bacteria</taxon>
        <taxon>Pseudomonadati</taxon>
        <taxon>Pseudomonadota</taxon>
        <taxon>Betaproteobacteria</taxon>
        <taxon>Rhodocyclales</taxon>
        <taxon>Zoogloeaceae</taxon>
        <taxon>Thauera</taxon>
    </lineage>
</organism>
<dbReference type="Pfam" id="PF04519">
    <property type="entry name" value="Bactofilin"/>
    <property type="match status" value="1"/>
</dbReference>
<proteinExistence type="inferred from homology"/>
<evidence type="ECO:0000313" key="2">
    <source>
        <dbReference type="EMBL" id="ENO95248.1"/>
    </source>
</evidence>
<dbReference type="InterPro" id="IPR007607">
    <property type="entry name" value="BacA/B"/>
</dbReference>
<dbReference type="AlphaFoldDB" id="N6ZLQ3"/>
<dbReference type="EMBL" id="AMXF01000248">
    <property type="protein sequence ID" value="ENO95248.1"/>
    <property type="molecule type" value="Genomic_DNA"/>
</dbReference>
<evidence type="ECO:0000256" key="1">
    <source>
        <dbReference type="ARBA" id="ARBA00044755"/>
    </source>
</evidence>
<gene>
    <name evidence="2" type="ORF">C667_19955</name>
</gene>
<accession>N6ZLQ3</accession>
<sequence>MTQYQDWEAGSLIIGEGVRLNGKIEAPGTVLVNGAIDGDVTAQDIRIGASGRVNGSLSAQNIELAGHAGQSIAAVKHLVIRAGATVSGNIKYQTIEIESGARIEGSLESNDRVERPKASNLMRG</sequence>
<protein>
    <recommendedName>
        <fullName evidence="4">Cell shape determination protein CcmA</fullName>
    </recommendedName>
</protein>
<name>N6ZLQ3_9RHOO</name>
<comment type="caution">
    <text evidence="2">The sequence shown here is derived from an EMBL/GenBank/DDBJ whole genome shotgun (WGS) entry which is preliminary data.</text>
</comment>
<evidence type="ECO:0000313" key="3">
    <source>
        <dbReference type="Proteomes" id="UP000013047"/>
    </source>
</evidence>
<dbReference type="PANTHER" id="PTHR35024">
    <property type="entry name" value="HYPOTHETICAL CYTOSOLIC PROTEIN"/>
    <property type="match status" value="1"/>
</dbReference>
<keyword evidence="3" id="KW-1185">Reference proteome</keyword>
<reference evidence="2 3" key="1">
    <citation type="submission" date="2012-09" db="EMBL/GenBank/DDBJ databases">
        <title>Draft Genome Sequences of 6 Strains from Genus Thauera.</title>
        <authorList>
            <person name="Liu B."/>
            <person name="Shapleigh J.P."/>
            <person name="Frostegard A.H."/>
        </authorList>
    </citation>
    <scope>NUCLEOTIDE SEQUENCE [LARGE SCALE GENOMIC DNA]</scope>
    <source>
        <strain evidence="2 3">B4P</strain>
    </source>
</reference>